<dbReference type="Pfam" id="PF13239">
    <property type="entry name" value="2TM"/>
    <property type="match status" value="1"/>
</dbReference>
<dbReference type="Proteomes" id="UP000008363">
    <property type="component" value="Unassembled WGS sequence"/>
</dbReference>
<organism evidence="3 4">
    <name type="scientific">Gordonia rhizosphera NBRC 16068</name>
    <dbReference type="NCBI Taxonomy" id="1108045"/>
    <lineage>
        <taxon>Bacteria</taxon>
        <taxon>Bacillati</taxon>
        <taxon>Actinomycetota</taxon>
        <taxon>Actinomycetes</taxon>
        <taxon>Mycobacteriales</taxon>
        <taxon>Gordoniaceae</taxon>
        <taxon>Gordonia</taxon>
    </lineage>
</organism>
<evidence type="ECO:0000256" key="1">
    <source>
        <dbReference type="SAM" id="Phobius"/>
    </source>
</evidence>
<evidence type="ECO:0000259" key="2">
    <source>
        <dbReference type="Pfam" id="PF13239"/>
    </source>
</evidence>
<reference evidence="3 4" key="1">
    <citation type="submission" date="2012-08" db="EMBL/GenBank/DDBJ databases">
        <title>Whole genome shotgun sequence of Gordonia rhizosphera NBRC 16068.</title>
        <authorList>
            <person name="Takarada H."/>
            <person name="Isaki S."/>
            <person name="Hosoyama A."/>
            <person name="Tsuchikane K."/>
            <person name="Katsumata H."/>
            <person name="Baba S."/>
            <person name="Ohji S."/>
            <person name="Yamazaki S."/>
            <person name="Fujita N."/>
        </authorList>
    </citation>
    <scope>NUCLEOTIDE SEQUENCE [LARGE SCALE GENOMIC DNA]</scope>
    <source>
        <strain evidence="3 4">NBRC 16068</strain>
    </source>
</reference>
<keyword evidence="1" id="KW-0472">Membrane</keyword>
<gene>
    <name evidence="3" type="ORF">GORHZ_237_00090</name>
</gene>
<name>K6VBU6_9ACTN</name>
<dbReference type="OrthoDB" id="3748531at2"/>
<feature type="transmembrane region" description="Helical" evidence="1">
    <location>
        <begin position="51"/>
        <end position="72"/>
    </location>
</feature>
<keyword evidence="1" id="KW-1133">Transmembrane helix</keyword>
<dbReference type="InterPro" id="IPR025698">
    <property type="entry name" value="2TM_dom"/>
</dbReference>
<dbReference type="AlphaFoldDB" id="K6VBU6"/>
<comment type="caution">
    <text evidence="3">The sequence shown here is derived from an EMBL/GenBank/DDBJ whole genome shotgun (WGS) entry which is preliminary data.</text>
</comment>
<proteinExistence type="predicted"/>
<dbReference type="STRING" id="1108045.GORHZ_237_00090"/>
<evidence type="ECO:0000313" key="4">
    <source>
        <dbReference type="Proteomes" id="UP000008363"/>
    </source>
</evidence>
<keyword evidence="4" id="KW-1185">Reference proteome</keyword>
<sequence length="96" mass="10819">MNPQNDASPVDLARRRARYLTGLLWHIGVFLIINAAFWALDLAIGAPGAQWAVWITAVWGFALAFHVLAYLIDGRQLEERKTRKYLSRDEHPSSGS</sequence>
<protein>
    <recommendedName>
        <fullName evidence="2">2TM domain-containing protein</fullName>
    </recommendedName>
</protein>
<evidence type="ECO:0000313" key="3">
    <source>
        <dbReference type="EMBL" id="GAB93688.1"/>
    </source>
</evidence>
<keyword evidence="1" id="KW-0812">Transmembrane</keyword>
<dbReference type="RefSeq" id="WP_006339160.1">
    <property type="nucleotide sequence ID" value="NZ_BAHC01000237.1"/>
</dbReference>
<accession>K6VBU6</accession>
<dbReference type="EMBL" id="BAHC01000237">
    <property type="protein sequence ID" value="GAB93688.1"/>
    <property type="molecule type" value="Genomic_DNA"/>
</dbReference>
<feature type="domain" description="2TM" evidence="2">
    <location>
        <begin position="13"/>
        <end position="86"/>
    </location>
</feature>
<feature type="transmembrane region" description="Helical" evidence="1">
    <location>
        <begin position="20"/>
        <end position="39"/>
    </location>
</feature>